<gene>
    <name evidence="1" type="ORF">FA95DRAFT_1285766</name>
</gene>
<name>A0ACB8RSZ7_9AGAM</name>
<keyword evidence="2" id="KW-1185">Reference proteome</keyword>
<sequence>MQGSPLPYDRKALYHAARIYTANARIRALSLSLRAPYYNLYANEVLTALRYVSSLTRGTNFPAIIIRAQAALLQAPASGAQEWSFNPSDVEIGFYEVEYAGYIFSDAWWNESGITASNRSAQLNVAKEDIMDAYKRPDTVPTTVDIQHMPSPMSAPISLAPSHSTPSPALPNYHTLRNAVTPRIPPPSQPALILSAERKRVHKGDAEDSTHAPSATKRPRGRPRKSEARPANKIIFVHRRLAEYEDESELPADAIIVRINSNRYLVGLSSSPRNIAQCEACSAAGATCFKGPNEACTLCSLRKRPCKPLQQSGLATRAVPLQDNARAKKGNRISDYFDKLPDTSAAANGIRPGILTGQSAQEFTPRRLTYTHERGELPRDTVVVIVRQGQPAEIIEYAVGLYSQNQSSTACMQCMKREVPCFPGPGDACTLCVLRDEPCAIFVHDDMEGTTRRHSKAYLELRRPADAELPMFIDQDEQFPEEYVVAELMLADRKRRTQRYLVGRYSWPRRKVECDTCREAGVPCLLNIHKKNPSASGCSLCSLRRAPCRPRRINEDEVEDDDEEESEQVATTTSVALRSASSRQVRLCQLASHPYDILISL</sequence>
<dbReference type="Proteomes" id="UP000814033">
    <property type="component" value="Unassembled WGS sequence"/>
</dbReference>
<organism evidence="1 2">
    <name type="scientific">Auriscalpium vulgare</name>
    <dbReference type="NCBI Taxonomy" id="40419"/>
    <lineage>
        <taxon>Eukaryota</taxon>
        <taxon>Fungi</taxon>
        <taxon>Dikarya</taxon>
        <taxon>Basidiomycota</taxon>
        <taxon>Agaricomycotina</taxon>
        <taxon>Agaricomycetes</taxon>
        <taxon>Russulales</taxon>
        <taxon>Auriscalpiaceae</taxon>
        <taxon>Auriscalpium</taxon>
    </lineage>
</organism>
<evidence type="ECO:0000313" key="1">
    <source>
        <dbReference type="EMBL" id="KAI0047095.1"/>
    </source>
</evidence>
<proteinExistence type="predicted"/>
<reference evidence="1" key="1">
    <citation type="submission" date="2021-02" db="EMBL/GenBank/DDBJ databases">
        <authorList>
            <consortium name="DOE Joint Genome Institute"/>
            <person name="Ahrendt S."/>
            <person name="Looney B.P."/>
            <person name="Miyauchi S."/>
            <person name="Morin E."/>
            <person name="Drula E."/>
            <person name="Courty P.E."/>
            <person name="Chicoki N."/>
            <person name="Fauchery L."/>
            <person name="Kohler A."/>
            <person name="Kuo A."/>
            <person name="Labutti K."/>
            <person name="Pangilinan J."/>
            <person name="Lipzen A."/>
            <person name="Riley R."/>
            <person name="Andreopoulos W."/>
            <person name="He G."/>
            <person name="Johnson J."/>
            <person name="Barry K.W."/>
            <person name="Grigoriev I.V."/>
            <person name="Nagy L."/>
            <person name="Hibbett D."/>
            <person name="Henrissat B."/>
            <person name="Matheny P.B."/>
            <person name="Labbe J."/>
            <person name="Martin F."/>
        </authorList>
    </citation>
    <scope>NUCLEOTIDE SEQUENCE</scope>
    <source>
        <strain evidence="1">FP105234-sp</strain>
    </source>
</reference>
<reference evidence="1" key="2">
    <citation type="journal article" date="2022" name="New Phytol.">
        <title>Evolutionary transition to the ectomycorrhizal habit in the genomes of a hyperdiverse lineage of mushroom-forming fungi.</title>
        <authorList>
            <person name="Looney B."/>
            <person name="Miyauchi S."/>
            <person name="Morin E."/>
            <person name="Drula E."/>
            <person name="Courty P.E."/>
            <person name="Kohler A."/>
            <person name="Kuo A."/>
            <person name="LaButti K."/>
            <person name="Pangilinan J."/>
            <person name="Lipzen A."/>
            <person name="Riley R."/>
            <person name="Andreopoulos W."/>
            <person name="He G."/>
            <person name="Johnson J."/>
            <person name="Nolan M."/>
            <person name="Tritt A."/>
            <person name="Barry K.W."/>
            <person name="Grigoriev I.V."/>
            <person name="Nagy L.G."/>
            <person name="Hibbett D."/>
            <person name="Henrissat B."/>
            <person name="Matheny P.B."/>
            <person name="Labbe J."/>
            <person name="Martin F.M."/>
        </authorList>
    </citation>
    <scope>NUCLEOTIDE SEQUENCE</scope>
    <source>
        <strain evidence="1">FP105234-sp</strain>
    </source>
</reference>
<protein>
    <submittedName>
        <fullName evidence="1">Uncharacterized protein</fullName>
    </submittedName>
</protein>
<comment type="caution">
    <text evidence="1">The sequence shown here is derived from an EMBL/GenBank/DDBJ whole genome shotgun (WGS) entry which is preliminary data.</text>
</comment>
<dbReference type="EMBL" id="MU275911">
    <property type="protein sequence ID" value="KAI0047095.1"/>
    <property type="molecule type" value="Genomic_DNA"/>
</dbReference>
<accession>A0ACB8RSZ7</accession>
<evidence type="ECO:0000313" key="2">
    <source>
        <dbReference type="Proteomes" id="UP000814033"/>
    </source>
</evidence>